<proteinExistence type="predicted"/>
<dbReference type="Proteomes" id="UP000494206">
    <property type="component" value="Unassembled WGS sequence"/>
</dbReference>
<keyword evidence="2" id="KW-1185">Reference proteome</keyword>
<gene>
    <name evidence="1" type="ORF">CBOVIS_LOCUS392</name>
</gene>
<dbReference type="OrthoDB" id="5834796at2759"/>
<evidence type="ECO:0000313" key="2">
    <source>
        <dbReference type="Proteomes" id="UP000494206"/>
    </source>
</evidence>
<accession>A0A8S1EGV2</accession>
<comment type="caution">
    <text evidence="1">The sequence shown here is derived from an EMBL/GenBank/DDBJ whole genome shotgun (WGS) entry which is preliminary data.</text>
</comment>
<dbReference type="EMBL" id="CADEPM010000001">
    <property type="protein sequence ID" value="CAB3396899.1"/>
    <property type="molecule type" value="Genomic_DNA"/>
</dbReference>
<protein>
    <submittedName>
        <fullName evidence="1">Uncharacterized protein</fullName>
    </submittedName>
</protein>
<organism evidence="1 2">
    <name type="scientific">Caenorhabditis bovis</name>
    <dbReference type="NCBI Taxonomy" id="2654633"/>
    <lineage>
        <taxon>Eukaryota</taxon>
        <taxon>Metazoa</taxon>
        <taxon>Ecdysozoa</taxon>
        <taxon>Nematoda</taxon>
        <taxon>Chromadorea</taxon>
        <taxon>Rhabditida</taxon>
        <taxon>Rhabditina</taxon>
        <taxon>Rhabditomorpha</taxon>
        <taxon>Rhabditoidea</taxon>
        <taxon>Rhabditidae</taxon>
        <taxon>Peloderinae</taxon>
        <taxon>Caenorhabditis</taxon>
    </lineage>
</organism>
<evidence type="ECO:0000313" key="1">
    <source>
        <dbReference type="EMBL" id="CAB3396899.1"/>
    </source>
</evidence>
<sequence length="270" mass="30722">MVQLDILNNLCTPKSCDRKKLKPRSKCKISSKKAKRIRKQLNEKALFDSSFIVKFPFGTTFSESYVRDQLKPFGLIRSVVFCTTDRCQAFVTMHNEYKLFELAHCASTIDQLFEKTKGILIVDGAVWQLARPEEKLKTVCTSLSGMQYSVPPSSSSTTTLICPTPSLDSLRACVSSSSDSAYLPLAPPYHILPNTPYFRNATIIPPPVRDGSNVSILQRIINRYLESMEIHDELQRMEIENMLIFDDEITLKESVEDVKTSLKCPWWHSE</sequence>
<reference evidence="1 2" key="1">
    <citation type="submission" date="2020-04" db="EMBL/GenBank/DDBJ databases">
        <authorList>
            <person name="Laetsch R D."/>
            <person name="Stevens L."/>
            <person name="Kumar S."/>
            <person name="Blaxter L. M."/>
        </authorList>
    </citation>
    <scope>NUCLEOTIDE SEQUENCE [LARGE SCALE GENOMIC DNA]</scope>
</reference>
<name>A0A8S1EGV2_9PELO</name>
<dbReference type="AlphaFoldDB" id="A0A8S1EGV2"/>